<keyword evidence="1 2" id="KW-0378">Hydrolase</keyword>
<evidence type="ECO:0000256" key="2">
    <source>
        <dbReference type="HAMAP-Rule" id="MF_00457"/>
    </source>
</evidence>
<dbReference type="EMBL" id="CP065938">
    <property type="protein sequence ID" value="UWX06508.1"/>
    <property type="molecule type" value="Genomic_DNA"/>
</dbReference>
<dbReference type="HAMAP" id="MF_00457">
    <property type="entry name" value="UPF0173"/>
    <property type="match status" value="1"/>
</dbReference>
<dbReference type="PANTHER" id="PTHR43546">
    <property type="entry name" value="UPF0173 METAL-DEPENDENT HYDROLASE MJ1163-RELATED"/>
    <property type="match status" value="1"/>
</dbReference>
<dbReference type="GO" id="GO:0016787">
    <property type="term" value="F:hydrolase activity"/>
    <property type="evidence" value="ECO:0007669"/>
    <property type="project" value="UniProtKB-KW"/>
</dbReference>
<dbReference type="RefSeq" id="WP_334316120.1">
    <property type="nucleotide sequence ID" value="NZ_CP065938.1"/>
</dbReference>
<feature type="domain" description="Metallo-beta-lactamase" evidence="3">
    <location>
        <begin position="7"/>
        <end position="190"/>
    </location>
</feature>
<evidence type="ECO:0000259" key="3">
    <source>
        <dbReference type="SMART" id="SM00849"/>
    </source>
</evidence>
<dbReference type="InterPro" id="IPR001279">
    <property type="entry name" value="Metallo-B-lactamas"/>
</dbReference>
<accession>A0ABY5Y3C6</accession>
<dbReference type="InterPro" id="IPR036866">
    <property type="entry name" value="RibonucZ/Hydroxyglut_hydro"/>
</dbReference>
<dbReference type="SMART" id="SM00849">
    <property type="entry name" value="Lactamase_B"/>
    <property type="match status" value="1"/>
</dbReference>
<dbReference type="PANTHER" id="PTHR43546:SF3">
    <property type="entry name" value="UPF0173 METAL-DEPENDENT HYDROLASE MJ1163"/>
    <property type="match status" value="1"/>
</dbReference>
<name>A0ABY5Y3C6_9BACT</name>
<dbReference type="InterPro" id="IPR050114">
    <property type="entry name" value="UPF0173_UPF0282_UlaG_hydrolase"/>
</dbReference>
<comment type="similarity">
    <text evidence="2">Belongs to the UPF0173 family.</text>
</comment>
<sequence>MKITWLGHSAFELFSHGVKILIDPFFTGNPFAGDTEAFINPDLILVTHDHGDHLGDTVGIMKNGTSKFLGIADLCSYLPTLGVDPRQIMFGGSGMNIGGTVKFAGFSITMTNAVHSAGHGSCVGYIIQDPNGFTVYHAGDTALFGDMALLAERFAIDVALLPIGGHYTMDSLDAAKACSYLEAKNVIPMHYKTFPVLCQDTLEFSKQLAHYSEHTNLISLNPQESAEF</sequence>
<gene>
    <name evidence="4" type="ORF">JBF11_04135</name>
</gene>
<evidence type="ECO:0000313" key="5">
    <source>
        <dbReference type="Proteomes" id="UP001058120"/>
    </source>
</evidence>
<dbReference type="Pfam" id="PF13483">
    <property type="entry name" value="Lactamase_B_3"/>
    <property type="match status" value="1"/>
</dbReference>
<dbReference type="SUPFAM" id="SSF56281">
    <property type="entry name" value="Metallo-hydrolase/oxidoreductase"/>
    <property type="match status" value="1"/>
</dbReference>
<dbReference type="Gene3D" id="3.60.15.10">
    <property type="entry name" value="Ribonuclease Z/Hydroxyacylglutathione hydrolase-like"/>
    <property type="match status" value="1"/>
</dbReference>
<protein>
    <recommendedName>
        <fullName evidence="2">UPF0173 metal-dependent hydrolase JBF11_04135</fullName>
    </recommendedName>
</protein>
<organism evidence="4 5">
    <name type="scientific">Taurinivorans muris</name>
    <dbReference type="NCBI Taxonomy" id="2787751"/>
    <lineage>
        <taxon>Bacteria</taxon>
        <taxon>Pseudomonadati</taxon>
        <taxon>Thermodesulfobacteriota</taxon>
        <taxon>Desulfovibrionia</taxon>
        <taxon>Desulfovibrionales</taxon>
        <taxon>Desulfovibrionaceae</taxon>
        <taxon>Taurinivorans</taxon>
    </lineage>
</organism>
<dbReference type="InterPro" id="IPR022877">
    <property type="entry name" value="UPF0173"/>
</dbReference>
<proteinExistence type="inferred from homology"/>
<keyword evidence="5" id="KW-1185">Reference proteome</keyword>
<dbReference type="Proteomes" id="UP001058120">
    <property type="component" value="Chromosome"/>
</dbReference>
<evidence type="ECO:0000256" key="1">
    <source>
        <dbReference type="ARBA" id="ARBA00022801"/>
    </source>
</evidence>
<dbReference type="NCBIfam" id="NF001911">
    <property type="entry name" value="PRK00685.1"/>
    <property type="match status" value="1"/>
</dbReference>
<reference evidence="4" key="1">
    <citation type="submission" date="2020-12" db="EMBL/GenBank/DDBJ databases">
        <title>Taurinivorans muris gen. nov., sp. nov., fundamental and realized metabolic niche of a ubiquitous sulfidogenic bacterium in the murine intestine.</title>
        <authorList>
            <person name="Ye H."/>
            <person name="Hanson B.T."/>
            <person name="Loy A."/>
        </authorList>
    </citation>
    <scope>NUCLEOTIDE SEQUENCE</scope>
    <source>
        <strain evidence="4">LT0009</strain>
    </source>
</reference>
<evidence type="ECO:0000313" key="4">
    <source>
        <dbReference type="EMBL" id="UWX06508.1"/>
    </source>
</evidence>